<dbReference type="PRINTS" id="PR00081">
    <property type="entry name" value="GDHRDH"/>
</dbReference>
<evidence type="ECO:0000313" key="3">
    <source>
        <dbReference type="EMBL" id="AJY47498.1"/>
    </source>
</evidence>
<dbReference type="PATRIC" id="fig|1486262.3.peg.4219"/>
<evidence type="ECO:0000256" key="1">
    <source>
        <dbReference type="ARBA" id="ARBA00006484"/>
    </source>
</evidence>
<dbReference type="EMBL" id="CP010803">
    <property type="protein sequence ID" value="AJY47498.1"/>
    <property type="molecule type" value="Genomic_DNA"/>
</dbReference>
<name>A0A0D5LVT5_MAREN</name>
<gene>
    <name evidence="3" type="ORF">TM49_20415</name>
</gene>
<dbReference type="RefSeq" id="WP_045683924.1">
    <property type="nucleotide sequence ID" value="NZ_CP010803.1"/>
</dbReference>
<organism evidence="3 4">
    <name type="scientific">Martelella endophytica</name>
    <dbReference type="NCBI Taxonomy" id="1486262"/>
    <lineage>
        <taxon>Bacteria</taxon>
        <taxon>Pseudomonadati</taxon>
        <taxon>Pseudomonadota</taxon>
        <taxon>Alphaproteobacteria</taxon>
        <taxon>Hyphomicrobiales</taxon>
        <taxon>Aurantimonadaceae</taxon>
        <taxon>Martelella</taxon>
    </lineage>
</organism>
<evidence type="ECO:0000256" key="2">
    <source>
        <dbReference type="ARBA" id="ARBA00023002"/>
    </source>
</evidence>
<dbReference type="AlphaFoldDB" id="A0A0D5LVT5"/>
<accession>A0A0D5LVT5</accession>
<dbReference type="InterPro" id="IPR020904">
    <property type="entry name" value="Sc_DH/Rdtase_CS"/>
</dbReference>
<sequence>MNNRFESKTIIVTGGASGIGEACVHRLAQEGANVVVADLNADHAEKTVADVKQAGGKAAAFALDVSDPEAVKAMVTFAVETFGGLYGAVNNAGIGGPALPIGDHDIDSWKKVIDVDLNAVFYCMKYELEAIEKSGGGSIVNMASILATNGFATAPAYVASKHAIIGMTKSAALEYSKRGIRVNAVGPGFINTPLFKEKMDQETRDALVSLHPIGRLGETPEVAALTAFLLAEEASFVTGSYHLVDGAYSAQ</sequence>
<dbReference type="HOGENOM" id="CLU_010194_1_0_5"/>
<dbReference type="GO" id="GO:0016491">
    <property type="term" value="F:oxidoreductase activity"/>
    <property type="evidence" value="ECO:0007669"/>
    <property type="project" value="UniProtKB-KW"/>
</dbReference>
<dbReference type="PRINTS" id="PR00080">
    <property type="entry name" value="SDRFAMILY"/>
</dbReference>
<proteinExistence type="inferred from homology"/>
<protein>
    <submittedName>
        <fullName evidence="3">Short-chain dehydrogenase</fullName>
    </submittedName>
</protein>
<dbReference type="Proteomes" id="UP000032611">
    <property type="component" value="Chromosome"/>
</dbReference>
<dbReference type="PANTHER" id="PTHR24321:SF8">
    <property type="entry name" value="ESTRADIOL 17-BETA-DEHYDROGENASE 8-RELATED"/>
    <property type="match status" value="1"/>
</dbReference>
<dbReference type="NCBIfam" id="NF005559">
    <property type="entry name" value="PRK07231.1"/>
    <property type="match status" value="1"/>
</dbReference>
<dbReference type="Pfam" id="PF13561">
    <property type="entry name" value="adh_short_C2"/>
    <property type="match status" value="1"/>
</dbReference>
<dbReference type="PANTHER" id="PTHR24321">
    <property type="entry name" value="DEHYDROGENASES, SHORT CHAIN"/>
    <property type="match status" value="1"/>
</dbReference>
<dbReference type="PROSITE" id="PS00061">
    <property type="entry name" value="ADH_SHORT"/>
    <property type="match status" value="1"/>
</dbReference>
<dbReference type="CDD" id="cd05233">
    <property type="entry name" value="SDR_c"/>
    <property type="match status" value="1"/>
</dbReference>
<dbReference type="FunFam" id="3.40.50.720:FF:000084">
    <property type="entry name" value="Short-chain dehydrogenase reductase"/>
    <property type="match status" value="1"/>
</dbReference>
<dbReference type="OrthoDB" id="9803333at2"/>
<dbReference type="InterPro" id="IPR036291">
    <property type="entry name" value="NAD(P)-bd_dom_sf"/>
</dbReference>
<keyword evidence="2" id="KW-0560">Oxidoreductase</keyword>
<reference evidence="3 4" key="1">
    <citation type="journal article" date="2015" name="Genome Announc.">
        <title>Complete genome sequence of Martelella endophytica YC6887, which has antifungal activity associated with a halophyte.</title>
        <authorList>
            <person name="Khan A."/>
            <person name="Khan H."/>
            <person name="Chung E.J."/>
            <person name="Hossain M.T."/>
            <person name="Chung Y.R."/>
        </authorList>
    </citation>
    <scope>NUCLEOTIDE SEQUENCE [LARGE SCALE GENOMIC DNA]</scope>
    <source>
        <strain evidence="3">YC6887</strain>
    </source>
</reference>
<keyword evidence="4" id="KW-1185">Reference proteome</keyword>
<dbReference type="KEGG" id="mey:TM49_20415"/>
<dbReference type="InterPro" id="IPR002347">
    <property type="entry name" value="SDR_fam"/>
</dbReference>
<evidence type="ECO:0000313" key="4">
    <source>
        <dbReference type="Proteomes" id="UP000032611"/>
    </source>
</evidence>
<dbReference type="SUPFAM" id="SSF51735">
    <property type="entry name" value="NAD(P)-binding Rossmann-fold domains"/>
    <property type="match status" value="1"/>
</dbReference>
<comment type="similarity">
    <text evidence="1">Belongs to the short-chain dehydrogenases/reductases (SDR) family.</text>
</comment>
<dbReference type="STRING" id="1486262.TM49_20415"/>
<dbReference type="Gene3D" id="3.40.50.720">
    <property type="entry name" value="NAD(P)-binding Rossmann-like Domain"/>
    <property type="match status" value="1"/>
</dbReference>